<proteinExistence type="predicted"/>
<reference evidence="4 5" key="1">
    <citation type="journal article" date="2018" name="Evol. Lett.">
        <title>Horizontal gene cluster transfer increased hallucinogenic mushroom diversity.</title>
        <authorList>
            <person name="Reynolds H.T."/>
            <person name="Vijayakumar V."/>
            <person name="Gluck-Thaler E."/>
            <person name="Korotkin H.B."/>
            <person name="Matheny P.B."/>
            <person name="Slot J.C."/>
        </authorList>
    </citation>
    <scope>NUCLEOTIDE SEQUENCE [LARGE SCALE GENOMIC DNA]</scope>
    <source>
        <strain evidence="4 5">SRW20</strain>
    </source>
</reference>
<evidence type="ECO:0000313" key="4">
    <source>
        <dbReference type="EMBL" id="PPQ75179.1"/>
    </source>
</evidence>
<comment type="caution">
    <text evidence="4">The sequence shown here is derived from an EMBL/GenBank/DDBJ whole genome shotgun (WGS) entry which is preliminary data.</text>
</comment>
<sequence>MNSYPPELLVQLAPVMFVAGLDPPPTNALPATPTSPSPVAKPQDAFQVLTLRLREALLAQRKVAIWQPEKNKSFQVILVERDVKFPPRKLVPPDDPQYSTAHSPLSPLTPTSPLHPDGLIAPIWIRKHTTLVPSVFVLFLRIYEYPPNPSKSPLDIDTEREREREAEERKKDAELAADVAQRKKITNERGIKLTVVLMASRRMLDDPSLDARLTFIRRQSGLDSRAALFVLSPVSPSELNEFVRSLQQALYEPALEYYTAHSKRVRRKRNRHSQSVSTYPTPATGSLNIARPLRPEGWTVRYEYKMACFAEFRGEDEVALKHYQDAYEMLTIMFGSTAILPPRTKRWAEAKVLADCINIKIIKLYLYNNEHALALSHHNSHIRVFGDFSRGWGIGEETFEFWSWVARQHRVLAELLEQGTQSTLVLPVHKPASTTAAPSQQTLRAAAGVEYDAMRSLGINPSQALQHPGFYYYVAARCTELRRERFLAVAEAELSQKPVALSPGYTNEKKVDHLLIINELYTKAYELFKKHSPTAAQGQGRLTLWIAYRIAQTYYDAGKFDMAVRFFERIAKTYRREKWNAMLRPLLSTWYACAQQLGDVELSVKLLIEMLGHDPIDAEDPTSLEEDLLAVLKSTVPSSPDETLVVDLVEAQPIFDTELVFWSREVEVDEKAAFQFTITAPSTISIASLPFARITFNFAGDIPPLVVEHESSDTDEAVRLVKIGYASSSGGGSTAKADLRWRTGNTVVFTGTLSASKPSELKLESVVLTIEENGWKIDVPVELHARRSLIKPVAMWLSSVNPLRFIPVRRENYHSTWVKHREHYLQLKFHHHSPAYLDEDYPIDIEITNTDSRELDVTINFLLQPTEIDDAVNWIIVDEERSSSLIKGIHVGILAPGVSATKTLHIFNTGAAGDRMVDVSVQTRTVVPQAEEDAEEEDDDTHDEQQSSAHDTMEHLKMLVVPTVNPIQVTHDVSYRRSLNPWAGLADLQTFEEDFWDDRKGGEAILTTSLTCSGPWSLNIESVALERADNAHAKVIDSSTDVNDGEASEFPAEYLAGDEFSASCRVSLALDDDQDVTQNPIEGPGRYAVTWHRVLQNGELGPKAISHFPLPSLRPPADELVALLDVPPKATLHVPISLTLTVRNCHPSRSANLTIHLEPDSLNSFIVSGLRNGRMPVLLPGSEEKLVWRIIPIECGYVKIPRIRVIDRRKAIPVSQSSGEPGAAPDASTGDLVKVVDVRRDNRHAAGSQSETEPAGAEEVGADDTILVLP</sequence>
<evidence type="ECO:0008006" key="6">
    <source>
        <dbReference type="Google" id="ProtNLM"/>
    </source>
</evidence>
<evidence type="ECO:0000256" key="1">
    <source>
        <dbReference type="SAM" id="MobiDB-lite"/>
    </source>
</evidence>
<keyword evidence="5" id="KW-1185">Reference proteome</keyword>
<dbReference type="InterPro" id="IPR011990">
    <property type="entry name" value="TPR-like_helical_dom_sf"/>
</dbReference>
<feature type="region of interest" description="Disordered" evidence="1">
    <location>
        <begin position="88"/>
        <end position="110"/>
    </location>
</feature>
<feature type="compositionally biased region" description="Acidic residues" evidence="1">
    <location>
        <begin position="930"/>
        <end position="942"/>
    </location>
</feature>
<dbReference type="Pfam" id="PF11817">
    <property type="entry name" value="Foie-gras_1"/>
    <property type="match status" value="1"/>
</dbReference>
<feature type="compositionally biased region" description="Basic and acidic residues" evidence="1">
    <location>
        <begin position="157"/>
        <end position="171"/>
    </location>
</feature>
<dbReference type="InterPro" id="IPR021773">
    <property type="entry name" value="TPC11"/>
</dbReference>
<dbReference type="EMBL" id="NHYE01005282">
    <property type="protein sequence ID" value="PPQ75179.1"/>
    <property type="molecule type" value="Genomic_DNA"/>
</dbReference>
<dbReference type="STRING" id="231916.A0A409W9K9"/>
<accession>A0A409W9K9</accession>
<dbReference type="InterPro" id="IPR012880">
    <property type="entry name" value="Gryzun"/>
</dbReference>
<feature type="domain" description="Gryzun putative trafficking through Golgi" evidence="2">
    <location>
        <begin position="654"/>
        <end position="921"/>
    </location>
</feature>
<organism evidence="4 5">
    <name type="scientific">Gymnopilus dilepis</name>
    <dbReference type="NCBI Taxonomy" id="231916"/>
    <lineage>
        <taxon>Eukaryota</taxon>
        <taxon>Fungi</taxon>
        <taxon>Dikarya</taxon>
        <taxon>Basidiomycota</taxon>
        <taxon>Agaricomycotina</taxon>
        <taxon>Agaricomycetes</taxon>
        <taxon>Agaricomycetidae</taxon>
        <taxon>Agaricales</taxon>
        <taxon>Agaricineae</taxon>
        <taxon>Hymenogastraceae</taxon>
        <taxon>Gymnopilus</taxon>
    </lineage>
</organism>
<name>A0A409W9K9_9AGAR</name>
<dbReference type="Proteomes" id="UP000284706">
    <property type="component" value="Unassembled WGS sequence"/>
</dbReference>
<gene>
    <name evidence="4" type="ORF">CVT26_008787</name>
</gene>
<dbReference type="InParanoid" id="A0A409W9K9"/>
<feature type="compositionally biased region" description="Basic and acidic residues" evidence="1">
    <location>
        <begin position="1234"/>
        <end position="1244"/>
    </location>
</feature>
<evidence type="ECO:0000259" key="3">
    <source>
        <dbReference type="Pfam" id="PF11817"/>
    </source>
</evidence>
<feature type="region of interest" description="Disordered" evidence="1">
    <location>
        <begin position="150"/>
        <end position="171"/>
    </location>
</feature>
<feature type="region of interest" description="Disordered" evidence="1">
    <location>
        <begin position="1214"/>
        <end position="1270"/>
    </location>
</feature>
<feature type="region of interest" description="Disordered" evidence="1">
    <location>
        <begin position="928"/>
        <end position="949"/>
    </location>
</feature>
<dbReference type="Pfam" id="PF07919">
    <property type="entry name" value="Gryzun"/>
    <property type="match status" value="1"/>
</dbReference>
<dbReference type="SUPFAM" id="SSF48452">
    <property type="entry name" value="TPR-like"/>
    <property type="match status" value="1"/>
</dbReference>
<feature type="domain" description="Trafficking protein particle complex subunit 11" evidence="3">
    <location>
        <begin position="346"/>
        <end position="612"/>
    </location>
</feature>
<evidence type="ECO:0000259" key="2">
    <source>
        <dbReference type="Pfam" id="PF07919"/>
    </source>
</evidence>
<dbReference type="AlphaFoldDB" id="A0A409W9K9"/>
<evidence type="ECO:0000313" key="5">
    <source>
        <dbReference type="Proteomes" id="UP000284706"/>
    </source>
</evidence>
<dbReference type="PANTHER" id="PTHR14374">
    <property type="entry name" value="FOIE GRAS"/>
    <property type="match status" value="1"/>
</dbReference>
<dbReference type="OrthoDB" id="6278596at2759"/>
<protein>
    <recommendedName>
        <fullName evidence="6">Trafficking protein particle complex subunit 11 domain-containing protein</fullName>
    </recommendedName>
</protein>
<dbReference type="PANTHER" id="PTHR14374:SF0">
    <property type="entry name" value="TRAFFICKING PROTEIN PARTICLE COMPLEX SUBUNIT 11"/>
    <property type="match status" value="1"/>
</dbReference>